<dbReference type="RefSeq" id="XP_008871324.1">
    <property type="nucleotide sequence ID" value="XM_008873102.1"/>
</dbReference>
<proteinExistence type="predicted"/>
<dbReference type="AlphaFoldDB" id="A0A024U216"/>
<dbReference type="GeneID" id="20084722"/>
<gene>
    <name evidence="1" type="ORF">H310_07672</name>
</gene>
<name>A0A024U216_9STRA</name>
<reference evidence="1" key="1">
    <citation type="submission" date="2013-12" db="EMBL/GenBank/DDBJ databases">
        <title>The Genome Sequence of Aphanomyces invadans NJM9701.</title>
        <authorList>
            <consortium name="The Broad Institute Genomics Platform"/>
            <person name="Russ C."/>
            <person name="Tyler B."/>
            <person name="van West P."/>
            <person name="Dieguez-Uribeondo J."/>
            <person name="Young S.K."/>
            <person name="Zeng Q."/>
            <person name="Gargeya S."/>
            <person name="Fitzgerald M."/>
            <person name="Abouelleil A."/>
            <person name="Alvarado L."/>
            <person name="Chapman S.B."/>
            <person name="Gainer-Dewar J."/>
            <person name="Goldberg J."/>
            <person name="Griggs A."/>
            <person name="Gujja S."/>
            <person name="Hansen M."/>
            <person name="Howarth C."/>
            <person name="Imamovic A."/>
            <person name="Ireland A."/>
            <person name="Larimer J."/>
            <person name="McCowan C."/>
            <person name="Murphy C."/>
            <person name="Pearson M."/>
            <person name="Poon T.W."/>
            <person name="Priest M."/>
            <person name="Roberts A."/>
            <person name="Saif S."/>
            <person name="Shea T."/>
            <person name="Sykes S."/>
            <person name="Wortman J."/>
            <person name="Nusbaum C."/>
            <person name="Birren B."/>
        </authorList>
    </citation>
    <scope>NUCLEOTIDE SEQUENCE [LARGE SCALE GENOMIC DNA]</scope>
    <source>
        <strain evidence="1">NJM9701</strain>
    </source>
</reference>
<sequence length="183" mass="20507">MFRVRCDYRRQHVKGVACHGRACLWKRESVESKPIAVTTVEIARRVVALIVASEVSDHGGQAQSRALDLAVASRVGRTTVWCVVHDDESSFECLRGSSRVNRRDGVRAQLKGYPVLVHKCPGSVNNGVGTEVDASQEKRLDRGRFVPACRCPLTWQGRNVVASKVEQCNVSHRSQSRRQRRQM</sequence>
<organism evidence="1">
    <name type="scientific">Aphanomyces invadans</name>
    <dbReference type="NCBI Taxonomy" id="157072"/>
    <lineage>
        <taxon>Eukaryota</taxon>
        <taxon>Sar</taxon>
        <taxon>Stramenopiles</taxon>
        <taxon>Oomycota</taxon>
        <taxon>Saprolegniomycetes</taxon>
        <taxon>Saprolegniales</taxon>
        <taxon>Verrucalvaceae</taxon>
        <taxon>Aphanomyces</taxon>
    </lineage>
</organism>
<evidence type="ECO:0000313" key="1">
    <source>
        <dbReference type="EMBL" id="ETW00299.1"/>
    </source>
</evidence>
<dbReference type="VEuPathDB" id="FungiDB:H310_07672"/>
<accession>A0A024U216</accession>
<protein>
    <submittedName>
        <fullName evidence="1">Uncharacterized protein</fullName>
    </submittedName>
</protein>
<dbReference type="EMBL" id="KI913965">
    <property type="protein sequence ID" value="ETW00299.1"/>
    <property type="molecule type" value="Genomic_DNA"/>
</dbReference>